<accession>A0A1L7XJ41</accession>
<feature type="region of interest" description="Disordered" evidence="1">
    <location>
        <begin position="102"/>
        <end position="129"/>
    </location>
</feature>
<evidence type="ECO:0000313" key="3">
    <source>
        <dbReference type="Proteomes" id="UP000184330"/>
    </source>
</evidence>
<gene>
    <name evidence="2" type="ORF">PAC_14877</name>
</gene>
<reference evidence="2 3" key="1">
    <citation type="submission" date="2016-03" db="EMBL/GenBank/DDBJ databases">
        <authorList>
            <person name="Ploux O."/>
        </authorList>
    </citation>
    <scope>NUCLEOTIDE SEQUENCE [LARGE SCALE GENOMIC DNA]</scope>
    <source>
        <strain evidence="2 3">UAMH 11012</strain>
    </source>
</reference>
<dbReference type="AlphaFoldDB" id="A0A1L7XJ41"/>
<proteinExistence type="predicted"/>
<sequence length="353" mass="40533">MAPVKKPIVAVTRHAATSAPSGIQKTRSPAKRFSISETESLARNQVLQQQGADEERADQDEDQAREEAEAEEQQQSITIKEDSDVHVHPCLKVLPIPSQRQRSSSCWRKNGSKTEFNDPAPQPRRKTCSCVIRSSTSASNRLQRFRREYEGRGHRCPDYRLLGWSLQVKILRLRTWRSSSSGPVTFDWDLRKLSPLERERLKYILSIERNTFDPIHLPALQNIVLDPTGSSTIINQQCLEQPLPRNLSDASAFGNDPDIWSTNFIIYVSLMSMLHSEYYPRLVNFLLTFHSQIIRLAKIYKWQEAGLPLGIRHHQWCLSISFETLPSWEMSESLIEQYCRAVTKLSTSLVIFV</sequence>
<feature type="compositionally biased region" description="Acidic residues" evidence="1">
    <location>
        <begin position="55"/>
        <end position="72"/>
    </location>
</feature>
<evidence type="ECO:0000256" key="1">
    <source>
        <dbReference type="SAM" id="MobiDB-lite"/>
    </source>
</evidence>
<evidence type="ECO:0000313" key="2">
    <source>
        <dbReference type="EMBL" id="CZR64977.1"/>
    </source>
</evidence>
<feature type="region of interest" description="Disordered" evidence="1">
    <location>
        <begin position="1"/>
        <end position="82"/>
    </location>
</feature>
<feature type="compositionally biased region" description="Polar residues" evidence="1">
    <location>
        <begin position="18"/>
        <end position="27"/>
    </location>
</feature>
<dbReference type="Proteomes" id="UP000184330">
    <property type="component" value="Unassembled WGS sequence"/>
</dbReference>
<feature type="compositionally biased region" description="Polar residues" evidence="1">
    <location>
        <begin position="35"/>
        <end position="47"/>
    </location>
</feature>
<dbReference type="OrthoDB" id="5064334at2759"/>
<dbReference type="EMBL" id="FJOG01000028">
    <property type="protein sequence ID" value="CZR64977.1"/>
    <property type="molecule type" value="Genomic_DNA"/>
</dbReference>
<protein>
    <submittedName>
        <fullName evidence="2">Uncharacterized protein</fullName>
    </submittedName>
</protein>
<organism evidence="2 3">
    <name type="scientific">Phialocephala subalpina</name>
    <dbReference type="NCBI Taxonomy" id="576137"/>
    <lineage>
        <taxon>Eukaryota</taxon>
        <taxon>Fungi</taxon>
        <taxon>Dikarya</taxon>
        <taxon>Ascomycota</taxon>
        <taxon>Pezizomycotina</taxon>
        <taxon>Leotiomycetes</taxon>
        <taxon>Helotiales</taxon>
        <taxon>Mollisiaceae</taxon>
        <taxon>Phialocephala</taxon>
        <taxon>Phialocephala fortinii species complex</taxon>
    </lineage>
</organism>
<name>A0A1L7XJ41_9HELO</name>
<keyword evidence="3" id="KW-1185">Reference proteome</keyword>